<evidence type="ECO:0000256" key="5">
    <source>
        <dbReference type="ARBA" id="ARBA00022989"/>
    </source>
</evidence>
<keyword evidence="3" id="KW-1003">Cell membrane</keyword>
<keyword evidence="6 7" id="KW-0472">Membrane</keyword>
<comment type="subcellular location">
    <subcellularLocation>
        <location evidence="7">Cell inner membrane</location>
        <topology evidence="7">Multi-pass membrane protein</topology>
    </subcellularLocation>
    <subcellularLocation>
        <location evidence="1">Cell membrane</location>
        <topology evidence="1">Multi-pass membrane protein</topology>
    </subcellularLocation>
</comment>
<evidence type="ECO:0000256" key="1">
    <source>
        <dbReference type="ARBA" id="ARBA00004651"/>
    </source>
</evidence>
<evidence type="ECO:0000313" key="11">
    <source>
        <dbReference type="Proteomes" id="UP000255108"/>
    </source>
</evidence>
<organism evidence="9 11">
    <name type="scientific">Iodobacter fluviatilis</name>
    <dbReference type="NCBI Taxonomy" id="537"/>
    <lineage>
        <taxon>Bacteria</taxon>
        <taxon>Pseudomonadati</taxon>
        <taxon>Pseudomonadota</taxon>
        <taxon>Betaproteobacteria</taxon>
        <taxon>Neisseriales</taxon>
        <taxon>Chitinibacteraceae</taxon>
        <taxon>Iodobacter</taxon>
    </lineage>
</organism>
<dbReference type="OrthoDB" id="9811198at2"/>
<proteinExistence type="inferred from homology"/>
<reference evidence="9 11" key="1">
    <citation type="submission" date="2018-06" db="EMBL/GenBank/DDBJ databases">
        <authorList>
            <consortium name="Pathogen Informatics"/>
            <person name="Doyle S."/>
        </authorList>
    </citation>
    <scope>NUCLEOTIDE SEQUENCE [LARGE SCALE GENOMIC DNA]</scope>
    <source>
        <strain evidence="9 11">NCTC11159</strain>
    </source>
</reference>
<name>A0A377Q4B8_9NEIS</name>
<dbReference type="InterPro" id="IPR003416">
    <property type="entry name" value="MgtC/SapB/SrpB/YhiD_fam"/>
</dbReference>
<dbReference type="AlphaFoldDB" id="A0A377Q4B8"/>
<evidence type="ECO:0000256" key="4">
    <source>
        <dbReference type="ARBA" id="ARBA00022692"/>
    </source>
</evidence>
<keyword evidence="5 7" id="KW-1133">Transmembrane helix</keyword>
<comment type="similarity">
    <text evidence="2 7">Belongs to the MgtC/SapB family.</text>
</comment>
<dbReference type="InterPro" id="IPR049177">
    <property type="entry name" value="MgtC_SapB_SrpB_YhiD_N"/>
</dbReference>
<accession>A0A377Q4B8</accession>
<evidence type="ECO:0000256" key="6">
    <source>
        <dbReference type="ARBA" id="ARBA00023136"/>
    </source>
</evidence>
<feature type="domain" description="MgtC/SapB/SrpB/YhiD N-terminal" evidence="8">
    <location>
        <begin position="14"/>
        <end position="138"/>
    </location>
</feature>
<feature type="transmembrane region" description="Helical" evidence="7">
    <location>
        <begin position="64"/>
        <end position="84"/>
    </location>
</feature>
<evidence type="ECO:0000256" key="7">
    <source>
        <dbReference type="RuleBase" id="RU365041"/>
    </source>
</evidence>
<evidence type="ECO:0000313" key="9">
    <source>
        <dbReference type="EMBL" id="STQ89560.1"/>
    </source>
</evidence>
<keyword evidence="12" id="KW-1185">Reference proteome</keyword>
<dbReference type="PRINTS" id="PR01837">
    <property type="entry name" value="MGTCSAPBPROT"/>
</dbReference>
<reference evidence="10 12" key="2">
    <citation type="submission" date="2019-03" db="EMBL/GenBank/DDBJ databases">
        <title>Genomic Encyclopedia of Type Strains, Phase IV (KMG-IV): sequencing the most valuable type-strain genomes for metagenomic binning, comparative biology and taxonomic classification.</title>
        <authorList>
            <person name="Goeker M."/>
        </authorList>
    </citation>
    <scope>NUCLEOTIDE SEQUENCE [LARGE SCALE GENOMIC DNA]</scope>
    <source>
        <strain evidence="10 12">DSM 3764</strain>
    </source>
</reference>
<keyword evidence="4 7" id="KW-0812">Transmembrane</keyword>
<dbReference type="Proteomes" id="UP000295794">
    <property type="component" value="Unassembled WGS sequence"/>
</dbReference>
<dbReference type="PANTHER" id="PTHR33778:SF1">
    <property type="entry name" value="MAGNESIUM TRANSPORTER YHID-RELATED"/>
    <property type="match status" value="1"/>
</dbReference>
<dbReference type="EMBL" id="SMBT01000001">
    <property type="protein sequence ID" value="TCU90533.1"/>
    <property type="molecule type" value="Genomic_DNA"/>
</dbReference>
<gene>
    <name evidence="9" type="primary">sapB_1</name>
    <name evidence="10" type="ORF">EV682_101567</name>
    <name evidence="9" type="ORF">NCTC11159_00585</name>
</gene>
<evidence type="ECO:0000256" key="2">
    <source>
        <dbReference type="ARBA" id="ARBA00009298"/>
    </source>
</evidence>
<feature type="transmembrane region" description="Helical" evidence="7">
    <location>
        <begin position="12"/>
        <end position="29"/>
    </location>
</feature>
<dbReference type="GO" id="GO:0005886">
    <property type="term" value="C:plasma membrane"/>
    <property type="evidence" value="ECO:0007669"/>
    <property type="project" value="UniProtKB-SubCell"/>
</dbReference>
<keyword evidence="7" id="KW-0997">Cell inner membrane</keyword>
<protein>
    <recommendedName>
        <fullName evidence="7">Protein MgtC</fullName>
    </recommendedName>
</protein>
<dbReference type="EMBL" id="UGHR01000001">
    <property type="protein sequence ID" value="STQ89560.1"/>
    <property type="molecule type" value="Genomic_DNA"/>
</dbReference>
<evidence type="ECO:0000313" key="10">
    <source>
        <dbReference type="EMBL" id="TCU90533.1"/>
    </source>
</evidence>
<evidence type="ECO:0000313" key="12">
    <source>
        <dbReference type="Proteomes" id="UP000295794"/>
    </source>
</evidence>
<dbReference type="Proteomes" id="UP000255108">
    <property type="component" value="Unassembled WGS sequence"/>
</dbReference>
<feature type="transmembrane region" description="Helical" evidence="7">
    <location>
        <begin position="41"/>
        <end position="58"/>
    </location>
</feature>
<dbReference type="Pfam" id="PF02308">
    <property type="entry name" value="MgtC"/>
    <property type="match status" value="1"/>
</dbReference>
<feature type="transmembrane region" description="Helical" evidence="7">
    <location>
        <begin position="91"/>
        <end position="109"/>
    </location>
</feature>
<dbReference type="PANTHER" id="PTHR33778">
    <property type="entry name" value="PROTEIN MGTC"/>
    <property type="match status" value="1"/>
</dbReference>
<feature type="transmembrane region" description="Helical" evidence="7">
    <location>
        <begin position="115"/>
        <end position="136"/>
    </location>
</feature>
<evidence type="ECO:0000256" key="3">
    <source>
        <dbReference type="ARBA" id="ARBA00022475"/>
    </source>
</evidence>
<evidence type="ECO:0000259" key="8">
    <source>
        <dbReference type="Pfam" id="PF02308"/>
    </source>
</evidence>
<sequence>MKILLLDFDIFLRLIVAVFLGGLIGINRFMHKKPAGVRTHALVSLGAALMIALNGVISHDDAQAFSRVAQGLITGIGFLGAGLIVHRSDNVVEGLTSAASIWLTAAIGLACGAGYIDIAAFVVILALLVINLGGALERWAERWMQRWRDDKSPH</sequence>
<dbReference type="RefSeq" id="WP_115225998.1">
    <property type="nucleotide sequence ID" value="NZ_CAWOLO010000001.1"/>
</dbReference>